<dbReference type="Proteomes" id="UP000694570">
    <property type="component" value="Unplaced"/>
</dbReference>
<keyword evidence="4" id="KW-0297">G-protein coupled receptor</keyword>
<dbReference type="SUPFAM" id="SSF81321">
    <property type="entry name" value="Family A G protein-coupled receptor-like"/>
    <property type="match status" value="1"/>
</dbReference>
<dbReference type="PANTHER" id="PTHR48018">
    <property type="entry name" value="OLFACTORY RECEPTOR"/>
    <property type="match status" value="1"/>
</dbReference>
<dbReference type="InterPro" id="IPR000725">
    <property type="entry name" value="Olfact_rcpt"/>
</dbReference>
<feature type="domain" description="G-protein coupled receptors family 1 profile" evidence="9">
    <location>
        <begin position="47"/>
        <end position="263"/>
    </location>
</feature>
<feature type="transmembrane region" description="Helical" evidence="8">
    <location>
        <begin position="253"/>
        <end position="270"/>
    </location>
</feature>
<evidence type="ECO:0000256" key="4">
    <source>
        <dbReference type="ARBA" id="ARBA00023040"/>
    </source>
</evidence>
<evidence type="ECO:0000256" key="6">
    <source>
        <dbReference type="ARBA" id="ARBA00023170"/>
    </source>
</evidence>
<keyword evidence="7" id="KW-0807">Transducer</keyword>
<dbReference type="AlphaFoldDB" id="A0A8D0VWM3"/>
<keyword evidence="3 8" id="KW-1133">Transmembrane helix</keyword>
<evidence type="ECO:0000313" key="11">
    <source>
        <dbReference type="Proteomes" id="UP000694570"/>
    </source>
</evidence>
<sequence length="303" mass="33441">MRRENQSSVSEFHLLGLPIRPEQQDRWNLHVTHFLVFLPIYLVSLLGNTGMKLLICMDTQLHTPIYFFLSKLSLLDACYSSAISPKMLVDLLMLLATIPYTDCVLHMFVIAGLADAEPCLLVAMAYDCYVAIKNTLLYTRAMLPCLCLTLLGASGQSRAVSAVVHTTFTFCLIFCSSQEVKSFFYDIPPLLAISFNDTCLNELLFAICSFIQTATVLTTAMSYGFIAASSCASHLMAVAMLSIYALESDKMSSVFYTLVIPVLNPFIYSFCNNEVKEVSEGLGAGAAVHGRYMGERSQQAGKD</sequence>
<proteinExistence type="predicted"/>
<dbReference type="GO" id="GO:0004930">
    <property type="term" value="F:G protein-coupled receptor activity"/>
    <property type="evidence" value="ECO:0007669"/>
    <property type="project" value="UniProtKB-KW"/>
</dbReference>
<keyword evidence="5 8" id="KW-0472">Membrane</keyword>
<evidence type="ECO:0000256" key="2">
    <source>
        <dbReference type="ARBA" id="ARBA00022692"/>
    </source>
</evidence>
<feature type="transmembrane region" description="Helical" evidence="8">
    <location>
        <begin position="223"/>
        <end position="246"/>
    </location>
</feature>
<evidence type="ECO:0000256" key="8">
    <source>
        <dbReference type="SAM" id="Phobius"/>
    </source>
</evidence>
<evidence type="ECO:0000259" key="9">
    <source>
        <dbReference type="PROSITE" id="PS50262"/>
    </source>
</evidence>
<protein>
    <recommendedName>
        <fullName evidence="9">G-protein coupled receptors family 1 profile domain-containing protein</fullName>
    </recommendedName>
</protein>
<evidence type="ECO:0000256" key="1">
    <source>
        <dbReference type="ARBA" id="ARBA00004141"/>
    </source>
</evidence>
<evidence type="ECO:0000256" key="7">
    <source>
        <dbReference type="ARBA" id="ARBA00023224"/>
    </source>
</evidence>
<accession>A0A8D0VWM3</accession>
<comment type="subcellular location">
    <subcellularLocation>
        <location evidence="1">Membrane</location>
        <topology evidence="1">Multi-pass membrane protein</topology>
    </subcellularLocation>
</comment>
<organism evidence="10 11">
    <name type="scientific">Sus scrofa</name>
    <name type="common">Pig</name>
    <dbReference type="NCBI Taxonomy" id="9823"/>
    <lineage>
        <taxon>Eukaryota</taxon>
        <taxon>Metazoa</taxon>
        <taxon>Chordata</taxon>
        <taxon>Craniata</taxon>
        <taxon>Vertebrata</taxon>
        <taxon>Euteleostomi</taxon>
        <taxon>Mammalia</taxon>
        <taxon>Eutheria</taxon>
        <taxon>Laurasiatheria</taxon>
        <taxon>Artiodactyla</taxon>
        <taxon>Suina</taxon>
        <taxon>Suidae</taxon>
        <taxon>Sus</taxon>
    </lineage>
</organism>
<dbReference type="PROSITE" id="PS50262">
    <property type="entry name" value="G_PROTEIN_RECEP_F1_2"/>
    <property type="match status" value="1"/>
</dbReference>
<evidence type="ECO:0000313" key="10">
    <source>
        <dbReference type="Ensembl" id="ENSSSCP00030011405.1"/>
    </source>
</evidence>
<keyword evidence="6" id="KW-0675">Receptor</keyword>
<dbReference type="Ensembl" id="ENSSSCT00030025561.1">
    <property type="protein sequence ID" value="ENSSSCP00030011405.1"/>
    <property type="gene ID" value="ENSSSCG00030018517.1"/>
</dbReference>
<feature type="transmembrane region" description="Helical" evidence="8">
    <location>
        <begin position="34"/>
        <end position="54"/>
    </location>
</feature>
<keyword evidence="2 8" id="KW-0812">Transmembrane</keyword>
<evidence type="ECO:0000256" key="5">
    <source>
        <dbReference type="ARBA" id="ARBA00023136"/>
    </source>
</evidence>
<name>A0A8D0VWM3_PIG</name>
<dbReference type="Gene3D" id="1.20.1070.10">
    <property type="entry name" value="Rhodopsin 7-helix transmembrane proteins"/>
    <property type="match status" value="1"/>
</dbReference>
<dbReference type="GO" id="GO:0016020">
    <property type="term" value="C:membrane"/>
    <property type="evidence" value="ECO:0007669"/>
    <property type="project" value="UniProtKB-SubCell"/>
</dbReference>
<evidence type="ECO:0000256" key="3">
    <source>
        <dbReference type="ARBA" id="ARBA00022989"/>
    </source>
</evidence>
<dbReference type="Pfam" id="PF13853">
    <property type="entry name" value="7tm_4"/>
    <property type="match status" value="1"/>
</dbReference>
<dbReference type="InterPro" id="IPR017452">
    <property type="entry name" value="GPCR_Rhodpsn_7TM"/>
</dbReference>
<reference evidence="10" key="1">
    <citation type="submission" date="2025-08" db="UniProtKB">
        <authorList>
            <consortium name="Ensembl"/>
        </authorList>
    </citation>
    <scope>IDENTIFICATION</scope>
</reference>
<dbReference type="GO" id="GO:0004984">
    <property type="term" value="F:olfactory receptor activity"/>
    <property type="evidence" value="ECO:0007669"/>
    <property type="project" value="InterPro"/>
</dbReference>